<gene>
    <name evidence="2" type="ORF">SKAU_G00207720</name>
</gene>
<reference evidence="2" key="1">
    <citation type="journal article" date="2023" name="Science">
        <title>Genome structures resolve the early diversification of teleost fishes.</title>
        <authorList>
            <person name="Parey E."/>
            <person name="Louis A."/>
            <person name="Montfort J."/>
            <person name="Bouchez O."/>
            <person name="Roques C."/>
            <person name="Iampietro C."/>
            <person name="Lluch J."/>
            <person name="Castinel A."/>
            <person name="Donnadieu C."/>
            <person name="Desvignes T."/>
            <person name="Floi Bucao C."/>
            <person name="Jouanno E."/>
            <person name="Wen M."/>
            <person name="Mejri S."/>
            <person name="Dirks R."/>
            <person name="Jansen H."/>
            <person name="Henkel C."/>
            <person name="Chen W.J."/>
            <person name="Zahm M."/>
            <person name="Cabau C."/>
            <person name="Klopp C."/>
            <person name="Thompson A.W."/>
            <person name="Robinson-Rechavi M."/>
            <person name="Braasch I."/>
            <person name="Lecointre G."/>
            <person name="Bobe J."/>
            <person name="Postlethwait J.H."/>
            <person name="Berthelot C."/>
            <person name="Roest Crollius H."/>
            <person name="Guiguen Y."/>
        </authorList>
    </citation>
    <scope>NUCLEOTIDE SEQUENCE</scope>
    <source>
        <strain evidence="2">WJC10195</strain>
    </source>
</reference>
<evidence type="ECO:0008006" key="4">
    <source>
        <dbReference type="Google" id="ProtNLM"/>
    </source>
</evidence>
<accession>A0A9Q1ISL0</accession>
<comment type="caution">
    <text evidence="2">The sequence shown here is derived from an EMBL/GenBank/DDBJ whole genome shotgun (WGS) entry which is preliminary data.</text>
</comment>
<dbReference type="Proteomes" id="UP001152622">
    <property type="component" value="Chromosome 7"/>
</dbReference>
<evidence type="ECO:0000313" key="3">
    <source>
        <dbReference type="Proteomes" id="UP001152622"/>
    </source>
</evidence>
<dbReference type="EMBL" id="JAINUF010000007">
    <property type="protein sequence ID" value="KAJ8353205.1"/>
    <property type="molecule type" value="Genomic_DNA"/>
</dbReference>
<name>A0A9Q1ISL0_SYNKA</name>
<evidence type="ECO:0000313" key="2">
    <source>
        <dbReference type="EMBL" id="KAJ8353205.1"/>
    </source>
</evidence>
<evidence type="ECO:0000256" key="1">
    <source>
        <dbReference type="SAM" id="MobiDB-lite"/>
    </source>
</evidence>
<sequence length="264" mass="29550">MGPMLIKGQGPQYVPSGSQDLQNLISSLPDIQEGAGHWIRKLEEEMMGKMMALGDVKALLGKILGTEKMLEVMRKAGLSRRDMGGTQVDGVEFDRYRGRGWAALRDMCPTRPDAMVLKGVPMGESESPAAFVESQLRKWRMLTEKEIEGDPILTTLFRTAILEGLPAPAKSRLEEVVGLSSKAHREFVDHVVHAVERHRKEEKKQDNQVREWPCRVYYNRDPQHRTGDKVPWGGLGNNQGTEGRGINGEDKISSVLSRDPLRVP</sequence>
<proteinExistence type="predicted"/>
<dbReference type="AlphaFoldDB" id="A0A9Q1ISL0"/>
<feature type="compositionally biased region" description="Gly residues" evidence="1">
    <location>
        <begin position="233"/>
        <end position="246"/>
    </location>
</feature>
<protein>
    <recommendedName>
        <fullName evidence="4">Gag protein</fullName>
    </recommendedName>
</protein>
<keyword evidence="3" id="KW-1185">Reference proteome</keyword>
<organism evidence="2 3">
    <name type="scientific">Synaphobranchus kaupii</name>
    <name type="common">Kaup's arrowtooth eel</name>
    <dbReference type="NCBI Taxonomy" id="118154"/>
    <lineage>
        <taxon>Eukaryota</taxon>
        <taxon>Metazoa</taxon>
        <taxon>Chordata</taxon>
        <taxon>Craniata</taxon>
        <taxon>Vertebrata</taxon>
        <taxon>Euteleostomi</taxon>
        <taxon>Actinopterygii</taxon>
        <taxon>Neopterygii</taxon>
        <taxon>Teleostei</taxon>
        <taxon>Anguilliformes</taxon>
        <taxon>Synaphobranchidae</taxon>
        <taxon>Synaphobranchus</taxon>
    </lineage>
</organism>
<dbReference type="OrthoDB" id="8956736at2759"/>
<feature type="region of interest" description="Disordered" evidence="1">
    <location>
        <begin position="223"/>
        <end position="264"/>
    </location>
</feature>